<dbReference type="Pfam" id="PF00392">
    <property type="entry name" value="GntR"/>
    <property type="match status" value="1"/>
</dbReference>
<dbReference type="SMART" id="SM00345">
    <property type="entry name" value="HTH_GNTR"/>
    <property type="match status" value="1"/>
</dbReference>
<dbReference type="GO" id="GO:0030170">
    <property type="term" value="F:pyridoxal phosphate binding"/>
    <property type="evidence" value="ECO:0007669"/>
    <property type="project" value="InterPro"/>
</dbReference>
<dbReference type="InterPro" id="IPR015424">
    <property type="entry name" value="PyrdxlP-dep_Trfase"/>
</dbReference>
<protein>
    <recommendedName>
        <fullName evidence="7">HTH gntR-type domain-containing protein</fullName>
    </recommendedName>
</protein>
<keyword evidence="5" id="KW-0238">DNA-binding</keyword>
<evidence type="ECO:0000313" key="9">
    <source>
        <dbReference type="Proteomes" id="UP000288028"/>
    </source>
</evidence>
<evidence type="ECO:0000256" key="3">
    <source>
        <dbReference type="ARBA" id="ARBA00022898"/>
    </source>
</evidence>
<dbReference type="GO" id="GO:0008483">
    <property type="term" value="F:transaminase activity"/>
    <property type="evidence" value="ECO:0007669"/>
    <property type="project" value="UniProtKB-KW"/>
</dbReference>
<dbReference type="CDD" id="cd00609">
    <property type="entry name" value="AAT_like"/>
    <property type="match status" value="1"/>
</dbReference>
<dbReference type="InterPro" id="IPR036388">
    <property type="entry name" value="WH-like_DNA-bd_sf"/>
</dbReference>
<keyword evidence="6" id="KW-0804">Transcription</keyword>
<dbReference type="PROSITE" id="PS50949">
    <property type="entry name" value="HTH_GNTR"/>
    <property type="match status" value="1"/>
</dbReference>
<keyword evidence="9" id="KW-1185">Reference proteome</keyword>
<comment type="caution">
    <text evidence="8">The sequence shown here is derived from an EMBL/GenBank/DDBJ whole genome shotgun (WGS) entry which is preliminary data.</text>
</comment>
<feature type="domain" description="HTH gntR-type" evidence="7">
    <location>
        <begin position="1"/>
        <end position="65"/>
    </location>
</feature>
<evidence type="ECO:0000259" key="7">
    <source>
        <dbReference type="PROSITE" id="PS50949"/>
    </source>
</evidence>
<dbReference type="SUPFAM" id="SSF46785">
    <property type="entry name" value="Winged helix' DNA-binding domain"/>
    <property type="match status" value="1"/>
</dbReference>
<dbReference type="InterPro" id="IPR004839">
    <property type="entry name" value="Aminotransferase_I/II_large"/>
</dbReference>
<dbReference type="SUPFAM" id="SSF53383">
    <property type="entry name" value="PLP-dependent transferases"/>
    <property type="match status" value="1"/>
</dbReference>
<gene>
    <name evidence="8" type="ORF">CBF28_10315</name>
</gene>
<dbReference type="Gene3D" id="1.10.10.10">
    <property type="entry name" value="Winged helix-like DNA-binding domain superfamily/Winged helix DNA-binding domain"/>
    <property type="match status" value="1"/>
</dbReference>
<dbReference type="InterPro" id="IPR036390">
    <property type="entry name" value="WH_DNA-bd_sf"/>
</dbReference>
<accession>A0A430AXC0</accession>
<dbReference type="OrthoDB" id="9802328at2"/>
<evidence type="ECO:0000256" key="6">
    <source>
        <dbReference type="ARBA" id="ARBA00023163"/>
    </source>
</evidence>
<evidence type="ECO:0000256" key="2">
    <source>
        <dbReference type="ARBA" id="ARBA00022576"/>
    </source>
</evidence>
<evidence type="ECO:0000313" key="8">
    <source>
        <dbReference type="EMBL" id="RSU12712.1"/>
    </source>
</evidence>
<name>A0A430AXC0_9ENTE</name>
<keyword evidence="2" id="KW-0808">Transferase</keyword>
<keyword evidence="4" id="KW-0805">Transcription regulation</keyword>
<dbReference type="Pfam" id="PF00155">
    <property type="entry name" value="Aminotran_1_2"/>
    <property type="match status" value="1"/>
</dbReference>
<dbReference type="InterPro" id="IPR000524">
    <property type="entry name" value="Tscrpt_reg_HTH_GntR"/>
</dbReference>
<organism evidence="8 9">
    <name type="scientific">Vagococcus carniphilus</name>
    <dbReference type="NCBI Taxonomy" id="218144"/>
    <lineage>
        <taxon>Bacteria</taxon>
        <taxon>Bacillati</taxon>
        <taxon>Bacillota</taxon>
        <taxon>Bacilli</taxon>
        <taxon>Lactobacillales</taxon>
        <taxon>Enterococcaceae</taxon>
        <taxon>Vagococcus</taxon>
    </lineage>
</organism>
<dbReference type="GeneID" id="95580158"/>
<dbReference type="EMBL" id="NGKB01000010">
    <property type="protein sequence ID" value="RSU12712.1"/>
    <property type="molecule type" value="Genomic_DNA"/>
</dbReference>
<dbReference type="Gene3D" id="3.40.640.10">
    <property type="entry name" value="Type I PLP-dependent aspartate aminotransferase-like (Major domain)"/>
    <property type="match status" value="1"/>
</dbReference>
<evidence type="ECO:0000256" key="4">
    <source>
        <dbReference type="ARBA" id="ARBA00023015"/>
    </source>
</evidence>
<dbReference type="InterPro" id="IPR015421">
    <property type="entry name" value="PyrdxlP-dep_Trfase_major"/>
</dbReference>
<keyword evidence="3" id="KW-0663">Pyridoxal phosphate</keyword>
<dbReference type="PANTHER" id="PTHR46577">
    <property type="entry name" value="HTH-TYPE TRANSCRIPTIONAL REGULATORY PROTEIN GABR"/>
    <property type="match status" value="1"/>
</dbReference>
<dbReference type="CDD" id="cd07377">
    <property type="entry name" value="WHTH_GntR"/>
    <property type="match status" value="1"/>
</dbReference>
<dbReference type="GO" id="GO:0003700">
    <property type="term" value="F:DNA-binding transcription factor activity"/>
    <property type="evidence" value="ECO:0007669"/>
    <property type="project" value="InterPro"/>
</dbReference>
<reference evidence="8 9" key="1">
    <citation type="submission" date="2017-05" db="EMBL/GenBank/DDBJ databases">
        <title>Vagococcus spp. assemblies.</title>
        <authorList>
            <person name="Gulvik C.A."/>
        </authorList>
    </citation>
    <scope>NUCLEOTIDE SEQUENCE [LARGE SCALE GENOMIC DNA]</scope>
    <source>
        <strain evidence="8 9">SS1714</strain>
    </source>
</reference>
<keyword evidence="2" id="KW-0032">Aminotransferase</keyword>
<dbReference type="GO" id="GO:0003677">
    <property type="term" value="F:DNA binding"/>
    <property type="evidence" value="ECO:0007669"/>
    <property type="project" value="UniProtKB-KW"/>
</dbReference>
<evidence type="ECO:0000256" key="1">
    <source>
        <dbReference type="ARBA" id="ARBA00005384"/>
    </source>
</evidence>
<proteinExistence type="inferred from homology"/>
<dbReference type="InterPro" id="IPR051446">
    <property type="entry name" value="HTH_trans_reg/aminotransferase"/>
</dbReference>
<sequence>MTVYSKIKCDIQNDHYQEGEKIPSLRNLASTHQCSLETIKKALHLLIEENLLYSKDRSGYYVLQKTHTIPEISKNGVIDFTSSKANCITFPYSEFQWCLKKATENYKEEFFRYGKSQGLPELIQTLQSWFSTQQLYVKKENLFITTGIQQALFILSRLTFPNKKNQILIEMPTYHLMLDLLKLENLPFLTIDRNAQGIDWEKLEFYFKEHSIKFFYTTTRLSSPLGLSYSESEKKKLVQLAQKYDVYIIEDDYLADYVTDSTNQPLHFYDTSEHVIYLKSFSKIMFPGLRIGACLLPSQLVSSFQQYRALLEIDSAMFSQAALNLYIKSGLFDQHIKQTQLLQEKRNQAFIQASQNYRDLKLFNTDNFKSSKAFLTLPSIISPSSFEKELINQQIKLDDMNRHFLNNTSNKQNVYGLELFNVNTEQIETGLAKIVDVYESIQNK</sequence>
<comment type="similarity">
    <text evidence="1">In the C-terminal section; belongs to the class-I pyridoxal-phosphate-dependent aminotransferase family.</text>
</comment>
<dbReference type="Proteomes" id="UP000288028">
    <property type="component" value="Unassembled WGS sequence"/>
</dbReference>
<dbReference type="PANTHER" id="PTHR46577:SF1">
    <property type="entry name" value="HTH-TYPE TRANSCRIPTIONAL REGULATORY PROTEIN GABR"/>
    <property type="match status" value="1"/>
</dbReference>
<dbReference type="AlphaFoldDB" id="A0A430AXC0"/>
<dbReference type="RefSeq" id="WP_126794954.1">
    <property type="nucleotide sequence ID" value="NZ_CP060720.1"/>
</dbReference>
<evidence type="ECO:0000256" key="5">
    <source>
        <dbReference type="ARBA" id="ARBA00023125"/>
    </source>
</evidence>